<keyword evidence="12" id="KW-1185">Reference proteome</keyword>
<dbReference type="Proteomes" id="UP000294796">
    <property type="component" value="Unassembled WGS sequence"/>
</dbReference>
<keyword evidence="5 10" id="KW-0813">Transport</keyword>
<name>A0A4R5TN58_9GAMM</name>
<dbReference type="GO" id="GO:0042953">
    <property type="term" value="P:lipoprotein transport"/>
    <property type="evidence" value="ECO:0007669"/>
    <property type="project" value="InterPro"/>
</dbReference>
<evidence type="ECO:0000256" key="3">
    <source>
        <dbReference type="ARBA" id="ARBA00011245"/>
    </source>
</evidence>
<dbReference type="Gene3D" id="2.50.20.10">
    <property type="entry name" value="Lipoprotein localisation LolA/LolB/LppX"/>
    <property type="match status" value="1"/>
</dbReference>
<evidence type="ECO:0000256" key="2">
    <source>
        <dbReference type="ARBA" id="ARBA00007615"/>
    </source>
</evidence>
<proteinExistence type="inferred from homology"/>
<keyword evidence="7 10" id="KW-0574">Periplasm</keyword>
<evidence type="ECO:0000256" key="7">
    <source>
        <dbReference type="ARBA" id="ARBA00022764"/>
    </source>
</evidence>
<dbReference type="GO" id="GO:0044874">
    <property type="term" value="P:lipoprotein localization to outer membrane"/>
    <property type="evidence" value="ECO:0007669"/>
    <property type="project" value="UniProtKB-UniRule"/>
</dbReference>
<reference evidence="11 12" key="1">
    <citation type="submission" date="2019-03" db="EMBL/GenBank/DDBJ databases">
        <title>Luteimonas zhaokaii sp.nov., isolated from the rectal contents of Plateau pika in Yushu, Qinghai Province, China.</title>
        <authorList>
            <person name="Zhang G."/>
        </authorList>
    </citation>
    <scope>NUCLEOTIDE SEQUENCE [LARGE SCALE GENOMIC DNA]</scope>
    <source>
        <strain evidence="11 12">B9</strain>
    </source>
</reference>
<feature type="chain" id="PRO_5021049328" description="Outer-membrane lipoprotein carrier protein" evidence="10">
    <location>
        <begin position="22"/>
        <end position="208"/>
    </location>
</feature>
<evidence type="ECO:0000313" key="11">
    <source>
        <dbReference type="EMBL" id="TDK23383.1"/>
    </source>
</evidence>
<dbReference type="InterPro" id="IPR029046">
    <property type="entry name" value="LolA/LolB/LppX"/>
</dbReference>
<dbReference type="CDD" id="cd16325">
    <property type="entry name" value="LolA"/>
    <property type="match status" value="1"/>
</dbReference>
<dbReference type="NCBIfam" id="TIGR00547">
    <property type="entry name" value="lolA"/>
    <property type="match status" value="1"/>
</dbReference>
<dbReference type="InterPro" id="IPR004564">
    <property type="entry name" value="OM_lipoprot_carrier_LolA-like"/>
</dbReference>
<evidence type="ECO:0000313" key="12">
    <source>
        <dbReference type="Proteomes" id="UP000294796"/>
    </source>
</evidence>
<dbReference type="OrthoDB" id="9787361at2"/>
<dbReference type="PANTHER" id="PTHR35869:SF1">
    <property type="entry name" value="OUTER-MEMBRANE LIPOPROTEIN CARRIER PROTEIN"/>
    <property type="match status" value="1"/>
</dbReference>
<evidence type="ECO:0000256" key="10">
    <source>
        <dbReference type="HAMAP-Rule" id="MF_00240"/>
    </source>
</evidence>
<protein>
    <recommendedName>
        <fullName evidence="4 10">Outer-membrane lipoprotein carrier protein</fullName>
    </recommendedName>
</protein>
<gene>
    <name evidence="10 11" type="primary">lolA</name>
    <name evidence="11" type="ORF">E2F46_10705</name>
</gene>
<evidence type="ECO:0000256" key="8">
    <source>
        <dbReference type="ARBA" id="ARBA00022927"/>
    </source>
</evidence>
<evidence type="ECO:0000256" key="1">
    <source>
        <dbReference type="ARBA" id="ARBA00004418"/>
    </source>
</evidence>
<comment type="caution">
    <text evidence="11">The sequence shown here is derived from an EMBL/GenBank/DDBJ whole genome shotgun (WGS) entry which is preliminary data.</text>
</comment>
<organism evidence="11 12">
    <name type="scientific">Luteimonas aestuarii</name>
    <dbReference type="NCBI Taxonomy" id="453837"/>
    <lineage>
        <taxon>Bacteria</taxon>
        <taxon>Pseudomonadati</taxon>
        <taxon>Pseudomonadota</taxon>
        <taxon>Gammaproteobacteria</taxon>
        <taxon>Lysobacterales</taxon>
        <taxon>Lysobacteraceae</taxon>
        <taxon>Luteimonas</taxon>
    </lineage>
</organism>
<comment type="function">
    <text evidence="10">Participates in the translocation of lipoproteins from the inner membrane to the outer membrane. Only forms a complex with a lipoprotein if the residue after the N-terminal Cys is not an aspartate (The Asp acts as a targeting signal to indicate that the lipoprotein should stay in the inner membrane).</text>
</comment>
<keyword evidence="9 10" id="KW-0143">Chaperone</keyword>
<keyword evidence="8 10" id="KW-0653">Protein transport</keyword>
<dbReference type="SUPFAM" id="SSF89392">
    <property type="entry name" value="Prokaryotic lipoproteins and lipoprotein localization factors"/>
    <property type="match status" value="1"/>
</dbReference>
<comment type="subunit">
    <text evidence="3 10">Monomer.</text>
</comment>
<dbReference type="InterPro" id="IPR018323">
    <property type="entry name" value="OM_lipoprot_carrier_LolA_Pbac"/>
</dbReference>
<keyword evidence="6 10" id="KW-0732">Signal</keyword>
<evidence type="ECO:0000256" key="4">
    <source>
        <dbReference type="ARBA" id="ARBA00014035"/>
    </source>
</evidence>
<evidence type="ECO:0000256" key="5">
    <source>
        <dbReference type="ARBA" id="ARBA00022448"/>
    </source>
</evidence>
<comment type="similarity">
    <text evidence="2 10">Belongs to the LolA family.</text>
</comment>
<comment type="subcellular location">
    <subcellularLocation>
        <location evidence="1 10">Periplasm</location>
    </subcellularLocation>
</comment>
<dbReference type="GO" id="GO:0030288">
    <property type="term" value="C:outer membrane-bounded periplasmic space"/>
    <property type="evidence" value="ECO:0007669"/>
    <property type="project" value="TreeGrafter"/>
</dbReference>
<sequence precursor="true">MIRTLHWLAIVAVLFSSVAHANGRDRLDGFTQGLKGLDGQFTQRVFDGNGRVKETTSGRVALSAPRQFRWEYVRPYPQLIIADGNTVWVYDPDMEQVTRRPQGAAEQDSPLAALIDPGKLDRDYVVEDGGESAGLQWVVLKPKQGQDAAFDSARIGLDGNGVARMDIHDALGQRTEIVFTGWKRNPSFARGTFAFTPPAGVDVIGGEG</sequence>
<feature type="signal peptide" evidence="10">
    <location>
        <begin position="1"/>
        <end position="21"/>
    </location>
</feature>
<dbReference type="EMBL" id="SMTF01000008">
    <property type="protein sequence ID" value="TDK23383.1"/>
    <property type="molecule type" value="Genomic_DNA"/>
</dbReference>
<dbReference type="RefSeq" id="WP_133322072.1">
    <property type="nucleotide sequence ID" value="NZ_SMTF01000008.1"/>
</dbReference>
<accession>A0A4R5TN58</accession>
<evidence type="ECO:0000256" key="9">
    <source>
        <dbReference type="ARBA" id="ARBA00023186"/>
    </source>
</evidence>
<keyword evidence="11" id="KW-0449">Lipoprotein</keyword>
<dbReference type="Pfam" id="PF03548">
    <property type="entry name" value="LolA"/>
    <property type="match status" value="1"/>
</dbReference>
<dbReference type="PANTHER" id="PTHR35869">
    <property type="entry name" value="OUTER-MEMBRANE LIPOPROTEIN CARRIER PROTEIN"/>
    <property type="match status" value="1"/>
</dbReference>
<evidence type="ECO:0000256" key="6">
    <source>
        <dbReference type="ARBA" id="ARBA00022729"/>
    </source>
</evidence>
<dbReference type="AlphaFoldDB" id="A0A4R5TN58"/>
<dbReference type="HAMAP" id="MF_00240">
    <property type="entry name" value="LolA"/>
    <property type="match status" value="1"/>
</dbReference>